<evidence type="ECO:0000313" key="2">
    <source>
        <dbReference type="Proteomes" id="UP000647133"/>
    </source>
</evidence>
<evidence type="ECO:0000313" key="1">
    <source>
        <dbReference type="EMBL" id="MBD8490453.1"/>
    </source>
</evidence>
<dbReference type="RefSeq" id="WP_192011334.1">
    <property type="nucleotide sequence ID" value="NZ_JACYTQ010000007.1"/>
</dbReference>
<protein>
    <submittedName>
        <fullName evidence="1">Uncharacterized protein</fullName>
    </submittedName>
</protein>
<keyword evidence="2" id="KW-1185">Reference proteome</keyword>
<sequence length="127" mass="14400">MKTLTKIKFLIIVLIGGFVAVFPQEAKKLTYKSHQATYAIGNQFLENTQLLSASYESNSDCLKEDPKTLFSAISFSKASKNKLFQNEKSTKCVIKAPSYYSYESKLTPQIKLLFKNICSQMHLNLQC</sequence>
<comment type="caution">
    <text evidence="1">The sequence shown here is derived from an EMBL/GenBank/DDBJ whole genome shotgun (WGS) entry which is preliminary data.</text>
</comment>
<accession>A0ABR9ANU2</accession>
<reference evidence="1 2" key="1">
    <citation type="submission" date="2020-09" db="EMBL/GenBank/DDBJ databases">
        <title>Echinicola sp. CAU 1574 isolated from sand of Sido Beach.</title>
        <authorList>
            <person name="Kim W."/>
        </authorList>
    </citation>
    <scope>NUCLEOTIDE SEQUENCE [LARGE SCALE GENOMIC DNA]</scope>
    <source>
        <strain evidence="1 2">CAU 1574</strain>
    </source>
</reference>
<proteinExistence type="predicted"/>
<gene>
    <name evidence="1" type="ORF">IFO69_17005</name>
</gene>
<organism evidence="1 2">
    <name type="scientific">Echinicola arenosa</name>
    <dbReference type="NCBI Taxonomy" id="2774144"/>
    <lineage>
        <taxon>Bacteria</taxon>
        <taxon>Pseudomonadati</taxon>
        <taxon>Bacteroidota</taxon>
        <taxon>Cytophagia</taxon>
        <taxon>Cytophagales</taxon>
        <taxon>Cyclobacteriaceae</taxon>
        <taxon>Echinicola</taxon>
    </lineage>
</organism>
<name>A0ABR9ANU2_9BACT</name>
<dbReference type="EMBL" id="JACYTQ010000007">
    <property type="protein sequence ID" value="MBD8490453.1"/>
    <property type="molecule type" value="Genomic_DNA"/>
</dbReference>
<dbReference type="Proteomes" id="UP000647133">
    <property type="component" value="Unassembled WGS sequence"/>
</dbReference>